<dbReference type="PANTHER" id="PTHR43952:SF68">
    <property type="entry name" value="PROTEIN RADIALIS-LIKE 1"/>
    <property type="match status" value="1"/>
</dbReference>
<dbReference type="InterPro" id="IPR009057">
    <property type="entry name" value="Homeodomain-like_sf"/>
</dbReference>
<organism evidence="6">
    <name type="scientific">Veronica serpyllifolia</name>
    <name type="common">Thyme-leaved speedwell</name>
    <dbReference type="NCBI Taxonomy" id="164258"/>
    <lineage>
        <taxon>Eukaryota</taxon>
        <taxon>Viridiplantae</taxon>
        <taxon>Streptophyta</taxon>
        <taxon>Embryophyta</taxon>
        <taxon>Tracheophyta</taxon>
        <taxon>Spermatophyta</taxon>
        <taxon>Magnoliopsida</taxon>
        <taxon>eudicotyledons</taxon>
        <taxon>Gunneridae</taxon>
        <taxon>Pentapetalae</taxon>
        <taxon>asterids</taxon>
        <taxon>lamiids</taxon>
        <taxon>Lamiales</taxon>
        <taxon>Plantaginaceae</taxon>
        <taxon>Veroniceae</taxon>
        <taxon>Veronica</taxon>
        <taxon>Veronica subgen. Beccabunga</taxon>
    </lineage>
</organism>
<dbReference type="FunFam" id="1.10.10.60:FF:000154">
    <property type="entry name" value="Transcription factor SRM1"/>
    <property type="match status" value="1"/>
</dbReference>
<evidence type="ECO:0000313" key="6">
    <source>
        <dbReference type="EMBL" id="ACN32305.1"/>
    </source>
</evidence>
<dbReference type="AlphaFoldDB" id="C0L0A7"/>
<keyword evidence="2" id="KW-0217">Developmental protein</keyword>
<comment type="subcellular location">
    <subcellularLocation>
        <location evidence="1">Nucleus</location>
    </subcellularLocation>
</comment>
<dbReference type="GO" id="GO:0009908">
    <property type="term" value="P:flower development"/>
    <property type="evidence" value="ECO:0007669"/>
    <property type="project" value="UniProtKB-ARBA"/>
</dbReference>
<reference evidence="6" key="1">
    <citation type="journal article" date="2009" name="New Phytol.">
        <title>Conservation and diversification of the symmetry developmental program among close relatives of snapdragon with divergent floral morphologies.</title>
        <authorList>
            <person name="Preston J.C."/>
            <person name="Kost M.A."/>
            <person name="Hileman L.C."/>
        </authorList>
    </citation>
    <scope>NUCLEOTIDE SEQUENCE</scope>
</reference>
<keyword evidence="4" id="KW-0804">Transcription</keyword>
<protein>
    <submittedName>
        <fullName evidence="6">RADIALIS</fullName>
    </submittedName>
</protein>
<keyword evidence="3" id="KW-0805">Transcription regulation</keyword>
<name>C0L0A7_VERSE</name>
<evidence type="ECO:0000256" key="1">
    <source>
        <dbReference type="ARBA" id="ARBA00004123"/>
    </source>
</evidence>
<accession>C0L0A7</accession>
<dbReference type="Gene3D" id="1.10.10.60">
    <property type="entry name" value="Homeodomain-like"/>
    <property type="match status" value="1"/>
</dbReference>
<gene>
    <name evidence="6" type="primary">RAD</name>
</gene>
<sequence>RALAVYDQETPDRWANVARAVGAGRTVEEVKRHYEILLEDIGYIESGKVAYPNYRTTSGGGGGGNMRDDDSLQRMRNLKMECSFTSK</sequence>
<dbReference type="EMBL" id="FJ649695">
    <property type="protein sequence ID" value="ACN32305.1"/>
    <property type="molecule type" value="mRNA"/>
</dbReference>
<evidence type="ECO:0000256" key="2">
    <source>
        <dbReference type="ARBA" id="ARBA00022473"/>
    </source>
</evidence>
<proteinExistence type="evidence at transcript level"/>
<dbReference type="PANTHER" id="PTHR43952">
    <property type="entry name" value="MYB FAMILY TRANSCRIPTION FACTOR-RELATED"/>
    <property type="match status" value="1"/>
</dbReference>
<evidence type="ECO:0000256" key="3">
    <source>
        <dbReference type="ARBA" id="ARBA00023015"/>
    </source>
</evidence>
<dbReference type="GO" id="GO:0048262">
    <property type="term" value="P:determination of dorsal/ventral asymmetry"/>
    <property type="evidence" value="ECO:0007669"/>
    <property type="project" value="UniProtKB-ARBA"/>
</dbReference>
<evidence type="ECO:0000256" key="4">
    <source>
        <dbReference type="ARBA" id="ARBA00023163"/>
    </source>
</evidence>
<dbReference type="SUPFAM" id="SSF46689">
    <property type="entry name" value="Homeodomain-like"/>
    <property type="match status" value="1"/>
</dbReference>
<dbReference type="InterPro" id="IPR044636">
    <property type="entry name" value="RADIALIS-like"/>
</dbReference>
<evidence type="ECO:0000256" key="5">
    <source>
        <dbReference type="ARBA" id="ARBA00023242"/>
    </source>
</evidence>
<keyword evidence="5" id="KW-0539">Nucleus</keyword>
<feature type="non-terminal residue" evidence="6">
    <location>
        <position position="1"/>
    </location>
</feature>
<dbReference type="GO" id="GO:0003700">
    <property type="term" value="F:DNA-binding transcription factor activity"/>
    <property type="evidence" value="ECO:0007669"/>
    <property type="project" value="InterPro"/>
</dbReference>
<dbReference type="GO" id="GO:0005634">
    <property type="term" value="C:nucleus"/>
    <property type="evidence" value="ECO:0007669"/>
    <property type="project" value="UniProtKB-SubCell"/>
</dbReference>